<evidence type="ECO:0008006" key="8">
    <source>
        <dbReference type="Google" id="ProtNLM"/>
    </source>
</evidence>
<dbReference type="InterPro" id="IPR002401">
    <property type="entry name" value="Cyt_P450_E_grp-I"/>
</dbReference>
<evidence type="ECO:0000313" key="7">
    <source>
        <dbReference type="Proteomes" id="UP000622797"/>
    </source>
</evidence>
<gene>
    <name evidence="6" type="ORF">FSARC_11111</name>
</gene>
<keyword evidence="7" id="KW-1185">Reference proteome</keyword>
<feature type="compositionally biased region" description="Basic and acidic residues" evidence="5">
    <location>
        <begin position="376"/>
        <end position="395"/>
    </location>
</feature>
<proteinExistence type="predicted"/>
<dbReference type="GO" id="GO:0005506">
    <property type="term" value="F:iron ion binding"/>
    <property type="evidence" value="ECO:0007669"/>
    <property type="project" value="InterPro"/>
</dbReference>
<dbReference type="EMBL" id="JABEXW010000705">
    <property type="protein sequence ID" value="KAF4958075.1"/>
    <property type="molecule type" value="Genomic_DNA"/>
</dbReference>
<dbReference type="PRINTS" id="PR00385">
    <property type="entry name" value="P450"/>
</dbReference>
<evidence type="ECO:0000313" key="6">
    <source>
        <dbReference type="EMBL" id="KAF4958075.1"/>
    </source>
</evidence>
<dbReference type="GO" id="GO:0020037">
    <property type="term" value="F:heme binding"/>
    <property type="evidence" value="ECO:0007669"/>
    <property type="project" value="InterPro"/>
</dbReference>
<dbReference type="SUPFAM" id="SSF48264">
    <property type="entry name" value="Cytochrome P450"/>
    <property type="match status" value="1"/>
</dbReference>
<evidence type="ECO:0000256" key="3">
    <source>
        <dbReference type="ARBA" id="ARBA00023004"/>
    </source>
</evidence>
<dbReference type="Proteomes" id="UP000622797">
    <property type="component" value="Unassembled WGS sequence"/>
</dbReference>
<comment type="cofactor">
    <cofactor evidence="4">
        <name>heme</name>
        <dbReference type="ChEBI" id="CHEBI:30413"/>
    </cofactor>
</comment>
<sequence>MRLYQEPYCSPVREWNETVPNSGLLRYLGFFNAERIALTSPEALHEVLVTKSSSFPKPASLRETAGRFLGMGLILSEGDAHRTQRRSMNPAFAPRHIKALYPLFWDKTRDMVEKITAGKAKSDHLTIEVVAWASRITLDLIGEAGLGRDFGAIQDENNKLVQIYNVVFQPSQQARILHFIEGLVPAWVLNALPIKLNSDISQAAQSIRELCRETIVSKQKKLAEKKLDDIDIMSSAILTGTFTDDGLVDQSMTLLAAGHDTTGSAFTWGIYLLAQHIDVQQRLRKEIHQRLPSLRATNGSKISSVDIESMPYLQAVCNEILRFYAPVPQTLREAAHDTTIVGHFIPKGTRIVIAPWATNRNSCLWGPDAHTFNPDRWLHDQQNKDDDSISDRDSDTQFPRTNAYGGASSKYGFLPFLHGPRACIGQTFAKAELACLLAGWVGSFEFELHDKALMDECNLDIKGGLTARPAGGLHIKAKIVSTW</sequence>
<dbReference type="Gene3D" id="1.10.630.10">
    <property type="entry name" value="Cytochrome P450"/>
    <property type="match status" value="1"/>
</dbReference>
<dbReference type="PANTHER" id="PTHR24305:SF227">
    <property type="entry name" value="P450, PUTATIVE (EUROFUNG)-RELATED"/>
    <property type="match status" value="1"/>
</dbReference>
<feature type="binding site" description="axial binding residue" evidence="4">
    <location>
        <position position="423"/>
    </location>
    <ligand>
        <name>heme</name>
        <dbReference type="ChEBI" id="CHEBI:30413"/>
    </ligand>
    <ligandPart>
        <name>Fe</name>
        <dbReference type="ChEBI" id="CHEBI:18248"/>
    </ligandPart>
</feature>
<dbReference type="InterPro" id="IPR036396">
    <property type="entry name" value="Cyt_P450_sf"/>
</dbReference>
<dbReference type="PRINTS" id="PR00463">
    <property type="entry name" value="EP450I"/>
</dbReference>
<dbReference type="GO" id="GO:0016705">
    <property type="term" value="F:oxidoreductase activity, acting on paired donors, with incorporation or reduction of molecular oxygen"/>
    <property type="evidence" value="ECO:0007669"/>
    <property type="project" value="InterPro"/>
</dbReference>
<organism evidence="6 7">
    <name type="scientific">Fusarium sarcochroum</name>
    <dbReference type="NCBI Taxonomy" id="1208366"/>
    <lineage>
        <taxon>Eukaryota</taxon>
        <taxon>Fungi</taxon>
        <taxon>Dikarya</taxon>
        <taxon>Ascomycota</taxon>
        <taxon>Pezizomycotina</taxon>
        <taxon>Sordariomycetes</taxon>
        <taxon>Hypocreomycetidae</taxon>
        <taxon>Hypocreales</taxon>
        <taxon>Nectriaceae</taxon>
        <taxon>Fusarium</taxon>
        <taxon>Fusarium lateritium species complex</taxon>
    </lineage>
</organism>
<name>A0A8H4THG3_9HYPO</name>
<evidence type="ECO:0000256" key="1">
    <source>
        <dbReference type="ARBA" id="ARBA00022617"/>
    </source>
</evidence>
<dbReference type="InterPro" id="IPR001128">
    <property type="entry name" value="Cyt_P450"/>
</dbReference>
<evidence type="ECO:0000256" key="4">
    <source>
        <dbReference type="PIRSR" id="PIRSR602401-1"/>
    </source>
</evidence>
<keyword evidence="2 4" id="KW-0479">Metal-binding</keyword>
<evidence type="ECO:0000256" key="2">
    <source>
        <dbReference type="ARBA" id="ARBA00022723"/>
    </source>
</evidence>
<dbReference type="GO" id="GO:0004497">
    <property type="term" value="F:monooxygenase activity"/>
    <property type="evidence" value="ECO:0007669"/>
    <property type="project" value="InterPro"/>
</dbReference>
<dbReference type="Pfam" id="PF00067">
    <property type="entry name" value="p450"/>
    <property type="match status" value="1"/>
</dbReference>
<dbReference type="OrthoDB" id="1470350at2759"/>
<dbReference type="PANTHER" id="PTHR24305">
    <property type="entry name" value="CYTOCHROME P450"/>
    <property type="match status" value="1"/>
</dbReference>
<reference evidence="6" key="1">
    <citation type="journal article" date="2020" name="BMC Genomics">
        <title>Correction to: Identification and distribution of gene clusters required for synthesis of sphingolipid metabolism inhibitors in diverse species of the filamentous fungus Fusarium.</title>
        <authorList>
            <person name="Kim H.S."/>
            <person name="Lohmar J.M."/>
            <person name="Busman M."/>
            <person name="Brown D.W."/>
            <person name="Naumann T.A."/>
            <person name="Divon H.H."/>
            <person name="Lysoe E."/>
            <person name="Uhlig S."/>
            <person name="Proctor R.H."/>
        </authorList>
    </citation>
    <scope>NUCLEOTIDE SEQUENCE</scope>
    <source>
        <strain evidence="6">NRRL 20472</strain>
    </source>
</reference>
<keyword evidence="3 4" id="KW-0408">Iron</keyword>
<protein>
    <recommendedName>
        <fullName evidence="8">Cytochrome P450 monooxygenase</fullName>
    </recommendedName>
</protein>
<dbReference type="InterPro" id="IPR050121">
    <property type="entry name" value="Cytochrome_P450_monoxygenase"/>
</dbReference>
<comment type="caution">
    <text evidence="6">The sequence shown here is derived from an EMBL/GenBank/DDBJ whole genome shotgun (WGS) entry which is preliminary data.</text>
</comment>
<reference evidence="6" key="2">
    <citation type="submission" date="2020-05" db="EMBL/GenBank/DDBJ databases">
        <authorList>
            <person name="Kim H.-S."/>
            <person name="Proctor R.H."/>
            <person name="Brown D.W."/>
        </authorList>
    </citation>
    <scope>NUCLEOTIDE SEQUENCE</scope>
    <source>
        <strain evidence="6">NRRL 20472</strain>
    </source>
</reference>
<dbReference type="AlphaFoldDB" id="A0A8H4THG3"/>
<dbReference type="CDD" id="cd11069">
    <property type="entry name" value="CYP_FUM15-like"/>
    <property type="match status" value="1"/>
</dbReference>
<accession>A0A8H4THG3</accession>
<feature type="region of interest" description="Disordered" evidence="5">
    <location>
        <begin position="375"/>
        <end position="403"/>
    </location>
</feature>
<evidence type="ECO:0000256" key="5">
    <source>
        <dbReference type="SAM" id="MobiDB-lite"/>
    </source>
</evidence>
<keyword evidence="1 4" id="KW-0349">Heme</keyword>
<dbReference type="FunFam" id="1.10.630.10:FF:000051">
    <property type="entry name" value="Cytochrome P450 monooxygenase (Fum15)"/>
    <property type="match status" value="1"/>
</dbReference>